<keyword evidence="4" id="KW-0560">Oxidoreductase</keyword>
<evidence type="ECO:0000313" key="12">
    <source>
        <dbReference type="RefSeq" id="XP_035692069.1"/>
    </source>
</evidence>
<keyword evidence="3" id="KW-0479">Metal-binding</keyword>
<dbReference type="OMA" id="NEMCLVF"/>
<dbReference type="InterPro" id="IPR028460">
    <property type="entry name" value="Tbh/DBH"/>
</dbReference>
<keyword evidence="8" id="KW-0325">Glycoprotein</keyword>
<dbReference type="GO" id="GO:0005615">
    <property type="term" value="C:extracellular space"/>
    <property type="evidence" value="ECO:0000318"/>
    <property type="project" value="GO_Central"/>
</dbReference>
<dbReference type="Pfam" id="PF03351">
    <property type="entry name" value="DOMON"/>
    <property type="match status" value="1"/>
</dbReference>
<sequence length="620" mass="69303">MSVLTVAVVVALLCGDSASAATDLIHHEVLDENGDFLLFWTYDGAQIELEARVRTRGWVGLGLSPNGGMPGSDIVIGWVKDGQAYLTDRYADEKALPPEDESQDWELLSGYENDTHTVLRFKRKLQTCDVRDRVINKDTQRVLWAWNDRDPDDVTGPAYHTHRGVRSSILLRNDIEAESLPNVIRSHDVVMTNTAIPSKQTTYWCKLVEMPPLQTKHHIFKVQPVITPGNEGVVHHILVYKCHINPNRTAAPQEHPGHECFTPNMPLDWKECYQGNLIAVWGIGTGDLSFPSHVGYPIGDEDDGGQVLMEVHYDNPEQKEGMTDNSGLRLLYTPELRQHDVGVLLVSQSVDHALVIPPRAVEYNVDNFCHQECLDTFLDEAGEPVQVFGVMPHAHLLAKKMRTTLIRDGVETVLSSDDNYDFNLQYIRMLEEEVTIKKGDTIMTRCTYNSEHKTEPVYGGLSTENEMCDSFLFYYPRMSLRWCESHAHPLNILGFAGVQEIGYSSEAPVFIDSIPIVKPANMSNMTYLDVVESIVWGQDKAQQYSQHLRSGNFVSRCGGKMQTDGDTILYTKESLLPHPTVPAAAPVFTCSTSSGTVGPQLSAPLPFMAVMTSLTILFTL</sequence>
<feature type="domain" description="DOMON" evidence="10">
    <location>
        <begin position="34"/>
        <end position="147"/>
    </location>
</feature>
<name>A0A9J7M2E7_BRAFL</name>
<comment type="similarity">
    <text evidence="2">Belongs to the copper type II ascorbate-dependent monooxygenase family.</text>
</comment>
<dbReference type="InterPro" id="IPR005018">
    <property type="entry name" value="DOMON_domain"/>
</dbReference>
<dbReference type="GO" id="GO:0006589">
    <property type="term" value="P:octopamine biosynthetic process"/>
    <property type="evidence" value="ECO:0000318"/>
    <property type="project" value="GO_Central"/>
</dbReference>
<gene>
    <name evidence="12" type="primary">LOC118426659</name>
</gene>
<reference evidence="12" key="2">
    <citation type="submission" date="2025-08" db="UniProtKB">
        <authorList>
            <consortium name="RefSeq"/>
        </authorList>
    </citation>
    <scope>IDENTIFICATION</scope>
    <source>
        <strain evidence="12">S238N-H82</strain>
        <tissue evidence="12">Testes</tissue>
    </source>
</reference>
<feature type="chain" id="PRO_5039921975" evidence="9">
    <location>
        <begin position="21"/>
        <end position="620"/>
    </location>
</feature>
<dbReference type="InterPro" id="IPR024548">
    <property type="entry name" value="Cu2_monoox_C"/>
</dbReference>
<dbReference type="FunFam" id="2.60.40.1210:FF:000003">
    <property type="entry name" value="Uncharacterized protein"/>
    <property type="match status" value="1"/>
</dbReference>
<evidence type="ECO:0000256" key="1">
    <source>
        <dbReference type="ARBA" id="ARBA00001973"/>
    </source>
</evidence>
<dbReference type="Gene3D" id="2.60.40.1210">
    <property type="entry name" value="Cellobiose dehydrogenase, cytochrome domain"/>
    <property type="match status" value="1"/>
</dbReference>
<evidence type="ECO:0000256" key="2">
    <source>
        <dbReference type="ARBA" id="ARBA00010676"/>
    </source>
</evidence>
<dbReference type="CDD" id="cd09631">
    <property type="entry name" value="DOMON_DOH"/>
    <property type="match status" value="1"/>
</dbReference>
<keyword evidence="9" id="KW-0732">Signal</keyword>
<dbReference type="GO" id="GO:0005507">
    <property type="term" value="F:copper ion binding"/>
    <property type="evidence" value="ECO:0000318"/>
    <property type="project" value="GO_Central"/>
</dbReference>
<evidence type="ECO:0000256" key="4">
    <source>
        <dbReference type="ARBA" id="ARBA00023002"/>
    </source>
</evidence>
<keyword evidence="6" id="KW-0503">Monooxygenase</keyword>
<dbReference type="InterPro" id="IPR000323">
    <property type="entry name" value="Cu2_ascorb_mOase_N"/>
</dbReference>
<dbReference type="InterPro" id="IPR000945">
    <property type="entry name" value="DBH-like"/>
</dbReference>
<dbReference type="GO" id="GO:0042421">
    <property type="term" value="P:norepinephrine biosynthetic process"/>
    <property type="evidence" value="ECO:0000318"/>
    <property type="project" value="GO_Central"/>
</dbReference>
<feature type="signal peptide" evidence="9">
    <location>
        <begin position="1"/>
        <end position="20"/>
    </location>
</feature>
<dbReference type="PANTHER" id="PTHR10157:SF23">
    <property type="entry name" value="MOXD1 HOMOLOG 1"/>
    <property type="match status" value="1"/>
</dbReference>
<dbReference type="InterPro" id="IPR014784">
    <property type="entry name" value="Cu2_ascorb_mOase-like_C"/>
</dbReference>
<dbReference type="SUPFAM" id="SSF49344">
    <property type="entry name" value="CBD9-like"/>
    <property type="match status" value="1"/>
</dbReference>
<evidence type="ECO:0000313" key="11">
    <source>
        <dbReference type="Proteomes" id="UP000001554"/>
    </source>
</evidence>
<keyword evidence="11" id="KW-1185">Reference proteome</keyword>
<keyword evidence="5" id="KW-0186">Copper</keyword>
<dbReference type="GO" id="GO:0042420">
    <property type="term" value="P:dopamine catabolic process"/>
    <property type="evidence" value="ECO:0000318"/>
    <property type="project" value="GO_Central"/>
</dbReference>
<dbReference type="PROSITE" id="PS50836">
    <property type="entry name" value="DOMON"/>
    <property type="match status" value="1"/>
</dbReference>
<dbReference type="OrthoDB" id="19261at2759"/>
<evidence type="ECO:0000256" key="3">
    <source>
        <dbReference type="ARBA" id="ARBA00022723"/>
    </source>
</evidence>
<dbReference type="InterPro" id="IPR036939">
    <property type="entry name" value="Cu2_ascorb_mOase_N_sf"/>
</dbReference>
<dbReference type="Gene3D" id="2.60.120.230">
    <property type="match status" value="1"/>
</dbReference>
<evidence type="ECO:0000259" key="10">
    <source>
        <dbReference type="PROSITE" id="PS50836"/>
    </source>
</evidence>
<accession>A0A9J7M2E7</accession>
<dbReference type="Pfam" id="PF03712">
    <property type="entry name" value="Cu2_monoox_C"/>
    <property type="match status" value="1"/>
</dbReference>
<organism evidence="11 12">
    <name type="scientific">Branchiostoma floridae</name>
    <name type="common">Florida lancelet</name>
    <name type="synonym">Amphioxus</name>
    <dbReference type="NCBI Taxonomy" id="7739"/>
    <lineage>
        <taxon>Eukaryota</taxon>
        <taxon>Metazoa</taxon>
        <taxon>Chordata</taxon>
        <taxon>Cephalochordata</taxon>
        <taxon>Leptocardii</taxon>
        <taxon>Amphioxiformes</taxon>
        <taxon>Branchiostomatidae</taxon>
        <taxon>Branchiostoma</taxon>
    </lineage>
</organism>
<dbReference type="SMART" id="SM00664">
    <property type="entry name" value="DoH"/>
    <property type="match status" value="1"/>
</dbReference>
<evidence type="ECO:0000256" key="6">
    <source>
        <dbReference type="ARBA" id="ARBA00023033"/>
    </source>
</evidence>
<dbReference type="InterPro" id="IPR045266">
    <property type="entry name" value="DOH_DOMON"/>
</dbReference>
<evidence type="ECO:0000256" key="9">
    <source>
        <dbReference type="SAM" id="SignalP"/>
    </source>
</evidence>
<comment type="cofactor">
    <cofactor evidence="1">
        <name>Cu(2+)</name>
        <dbReference type="ChEBI" id="CHEBI:29036"/>
    </cofactor>
</comment>
<dbReference type="InterPro" id="IPR008977">
    <property type="entry name" value="PHM/PNGase_F_dom_sf"/>
</dbReference>
<dbReference type="AlphaFoldDB" id="A0A9J7M2E7"/>
<reference evidence="11" key="1">
    <citation type="journal article" date="2020" name="Nat. Ecol. Evol.">
        <title>Deeply conserved synteny resolves early events in vertebrate evolution.</title>
        <authorList>
            <person name="Simakov O."/>
            <person name="Marletaz F."/>
            <person name="Yue J.X."/>
            <person name="O'Connell B."/>
            <person name="Jenkins J."/>
            <person name="Brandt A."/>
            <person name="Calef R."/>
            <person name="Tung C.H."/>
            <person name="Huang T.K."/>
            <person name="Schmutz J."/>
            <person name="Satoh N."/>
            <person name="Yu J.K."/>
            <person name="Putnam N.H."/>
            <person name="Green R.E."/>
            <person name="Rokhsar D.S."/>
        </authorList>
    </citation>
    <scope>NUCLEOTIDE SEQUENCE [LARGE SCALE GENOMIC DNA]</scope>
    <source>
        <strain evidence="11">S238N-H82</strain>
    </source>
</reference>
<dbReference type="Proteomes" id="UP000001554">
    <property type="component" value="Chromosome 11"/>
</dbReference>
<proteinExistence type="inferred from homology"/>
<dbReference type="KEGG" id="bfo:118426659"/>
<protein>
    <submittedName>
        <fullName evidence="12">DBH-like monooxygenase protein 1 homolog isoform X1</fullName>
    </submittedName>
</protein>
<dbReference type="GO" id="GO:0030667">
    <property type="term" value="C:secretory granule membrane"/>
    <property type="evidence" value="ECO:0000318"/>
    <property type="project" value="GO_Central"/>
</dbReference>
<dbReference type="RefSeq" id="XP_035692069.1">
    <property type="nucleotide sequence ID" value="XM_035836176.1"/>
</dbReference>
<evidence type="ECO:0000256" key="5">
    <source>
        <dbReference type="ARBA" id="ARBA00023008"/>
    </source>
</evidence>
<dbReference type="FunFam" id="2.60.120.310:FF:000004">
    <property type="entry name" value="DBH-like monooxygenase protein 1"/>
    <property type="match status" value="1"/>
</dbReference>
<dbReference type="SUPFAM" id="SSF49742">
    <property type="entry name" value="PHM/PNGase F"/>
    <property type="match status" value="2"/>
</dbReference>
<dbReference type="Pfam" id="PF01082">
    <property type="entry name" value="Cu2_monooxygen"/>
    <property type="match status" value="1"/>
</dbReference>
<dbReference type="GO" id="GO:0004500">
    <property type="term" value="F:dopamine beta-monooxygenase activity"/>
    <property type="evidence" value="ECO:0000318"/>
    <property type="project" value="GO_Central"/>
</dbReference>
<dbReference type="FunFam" id="2.60.120.230:FF:000001">
    <property type="entry name" value="Monooxygenase, DBH-like 1"/>
    <property type="match status" value="1"/>
</dbReference>
<keyword evidence="7" id="KW-1015">Disulfide bond</keyword>
<evidence type="ECO:0000256" key="8">
    <source>
        <dbReference type="ARBA" id="ARBA00023180"/>
    </source>
</evidence>
<evidence type="ECO:0000256" key="7">
    <source>
        <dbReference type="ARBA" id="ARBA00023157"/>
    </source>
</evidence>
<dbReference type="Gene3D" id="2.60.120.310">
    <property type="entry name" value="Copper type II, ascorbate-dependent monooxygenase, N-terminal domain"/>
    <property type="match status" value="1"/>
</dbReference>
<dbReference type="PRINTS" id="PR00767">
    <property type="entry name" value="DBMONOXGNASE"/>
</dbReference>
<dbReference type="PANTHER" id="PTHR10157">
    <property type="entry name" value="DOPAMINE BETA HYDROXYLASE RELATED"/>
    <property type="match status" value="1"/>
</dbReference>
<dbReference type="GeneID" id="118426659"/>